<dbReference type="AlphaFoldDB" id="A0A3M3PX45"/>
<reference evidence="3 4" key="1">
    <citation type="submission" date="2018-08" db="EMBL/GenBank/DDBJ databases">
        <title>Recombination of ecologically and evolutionarily significant loci maintains genetic cohesion in the Pseudomonas syringae species complex.</title>
        <authorList>
            <person name="Dillon M."/>
            <person name="Thakur S."/>
            <person name="Almeida R.N.D."/>
            <person name="Weir B.S."/>
            <person name="Guttman D.S."/>
        </authorList>
    </citation>
    <scope>NUCLEOTIDE SEQUENCE [LARGE SCALE GENOMIC DNA]</scope>
    <source>
        <strain evidence="1 3">ICMP 15201</strain>
        <strain evidence="2 4">ICMP 15203</strain>
    </source>
</reference>
<dbReference type="EMBL" id="RBPH01000257">
    <property type="protein sequence ID" value="RMN76515.1"/>
    <property type="molecule type" value="Genomic_DNA"/>
</dbReference>
<accession>A0A3M3PX45</accession>
<dbReference type="EMBL" id="RBPJ01000126">
    <property type="protein sequence ID" value="RMN97966.1"/>
    <property type="molecule type" value="Genomic_DNA"/>
</dbReference>
<evidence type="ECO:0000313" key="4">
    <source>
        <dbReference type="Proteomes" id="UP000270524"/>
    </source>
</evidence>
<comment type="caution">
    <text evidence="2">The sequence shown here is derived from an EMBL/GenBank/DDBJ whole genome shotgun (WGS) entry which is preliminary data.</text>
</comment>
<evidence type="ECO:0000313" key="2">
    <source>
        <dbReference type="EMBL" id="RMN97966.1"/>
    </source>
</evidence>
<protein>
    <submittedName>
        <fullName evidence="1">Prophage PssSM-03, Orf7</fullName>
    </submittedName>
</protein>
<gene>
    <name evidence="2" type="ORF">ALQ51_100582</name>
    <name evidence="1" type="ORF">ALQ53_04406</name>
</gene>
<organism evidence="2 4">
    <name type="scientific">Pseudomonas cannabina</name>
    <dbReference type="NCBI Taxonomy" id="86840"/>
    <lineage>
        <taxon>Bacteria</taxon>
        <taxon>Pseudomonadati</taxon>
        <taxon>Pseudomonadota</taxon>
        <taxon>Gammaproteobacteria</taxon>
        <taxon>Pseudomonadales</taxon>
        <taxon>Pseudomonadaceae</taxon>
        <taxon>Pseudomonas</taxon>
    </lineage>
</organism>
<evidence type="ECO:0000313" key="1">
    <source>
        <dbReference type="EMBL" id="RMN76515.1"/>
    </source>
</evidence>
<name>A0A3M3PX45_PSECA</name>
<sequence length="244" mass="27516">MEHCFHWNNEAVGYEVFLMSYGVQFTNNNNVVVIDSEYARLMVIASGRFKPTEESNLGSTTYFPRAVTSQEPPLVFVRPDTVNAIAGLCLMRVIGSPGNWTGFYVRAYDVNTAQPNGRYFVAQFGAQPVAAFGFRIWDGSNKLLFDSGTPSANFTRSFQSWTYEKFDYTTQNLVRCYYSVPFDFPENEYLLINSFGMGLNSGSAISRSLYCWWDFPKSKLYAITVAAANPTAFFLPAVFAKMNV</sequence>
<proteinExistence type="predicted"/>
<evidence type="ECO:0000313" key="3">
    <source>
        <dbReference type="Proteomes" id="UP000269335"/>
    </source>
</evidence>
<dbReference type="Proteomes" id="UP000270524">
    <property type="component" value="Unassembled WGS sequence"/>
</dbReference>
<dbReference type="Proteomes" id="UP000269335">
    <property type="component" value="Unassembled WGS sequence"/>
</dbReference>